<proteinExistence type="inferred from homology"/>
<dbReference type="RefSeq" id="WP_114895373.1">
    <property type="nucleotide sequence ID" value="NZ_CP022674.1"/>
</dbReference>
<organism evidence="4 5">
    <name type="scientific">Priestia megaterium</name>
    <name type="common">Bacillus megaterium</name>
    <dbReference type="NCBI Taxonomy" id="1404"/>
    <lineage>
        <taxon>Bacteria</taxon>
        <taxon>Bacillati</taxon>
        <taxon>Bacillota</taxon>
        <taxon>Bacilli</taxon>
        <taxon>Bacillales</taxon>
        <taxon>Bacillaceae</taxon>
        <taxon>Priestia</taxon>
    </lineage>
</organism>
<sequence>MEHNNRMNPFRRYLGLKDFKSRDGFFEVRIDIFPDLLNFSGNVHGGVIASLVDMSIGNAVHPVLNENQYSTTVELKINYLKPLNGKTFTARSCLLHKGKTLLVGKADIFNEHDQLVATGTATFMILNKYNKKL</sequence>
<dbReference type="PANTHER" id="PTHR21660">
    <property type="entry name" value="THIOESTERASE SUPERFAMILY MEMBER-RELATED"/>
    <property type="match status" value="1"/>
</dbReference>
<reference evidence="4 5" key="1">
    <citation type="submission" date="2017-07" db="EMBL/GenBank/DDBJ databases">
        <title>Isolation and development of strain Bacillus megaterium SR7 for enhanced growth and metabolite production under supercritical carbon dioxide.</title>
        <authorList>
            <person name="Freedman A.J.E."/>
            <person name="Peet K.C."/>
            <person name="Boock J.T."/>
            <person name="Penn K."/>
            <person name="Prather K.L.J."/>
            <person name="Thompson J.R."/>
        </authorList>
    </citation>
    <scope>NUCLEOTIDE SEQUENCE [LARGE SCALE GENOMIC DNA]</scope>
    <source>
        <strain evidence="4 5">SR7</strain>
    </source>
</reference>
<dbReference type="Gene3D" id="3.10.129.10">
    <property type="entry name" value="Hotdog Thioesterase"/>
    <property type="match status" value="1"/>
</dbReference>
<dbReference type="NCBIfam" id="TIGR00369">
    <property type="entry name" value="unchar_dom_1"/>
    <property type="match status" value="1"/>
</dbReference>
<keyword evidence="2" id="KW-0378">Hydrolase</keyword>
<dbReference type="CDD" id="cd03443">
    <property type="entry name" value="PaaI_thioesterase"/>
    <property type="match status" value="1"/>
</dbReference>
<dbReference type="AlphaFoldDB" id="A0AA86IDZ3"/>
<gene>
    <name evidence="4" type="ORF">CIB87_10025</name>
</gene>
<evidence type="ECO:0000313" key="5">
    <source>
        <dbReference type="Proteomes" id="UP000253834"/>
    </source>
</evidence>
<dbReference type="InterPro" id="IPR006683">
    <property type="entry name" value="Thioestr_dom"/>
</dbReference>
<evidence type="ECO:0000313" key="4">
    <source>
        <dbReference type="EMBL" id="AXI29332.1"/>
    </source>
</evidence>
<dbReference type="EMBL" id="CP022674">
    <property type="protein sequence ID" value="AXI29332.1"/>
    <property type="molecule type" value="Genomic_DNA"/>
</dbReference>
<dbReference type="Proteomes" id="UP000253834">
    <property type="component" value="Chromosome"/>
</dbReference>
<dbReference type="GO" id="GO:0047617">
    <property type="term" value="F:fatty acyl-CoA hydrolase activity"/>
    <property type="evidence" value="ECO:0007669"/>
    <property type="project" value="InterPro"/>
</dbReference>
<dbReference type="PANTHER" id="PTHR21660:SF1">
    <property type="entry name" value="ACYL-COENZYME A THIOESTERASE 13"/>
    <property type="match status" value="1"/>
</dbReference>
<name>A0AA86IDZ3_PRIMG</name>
<protein>
    <recommendedName>
        <fullName evidence="3">Thioesterase domain-containing protein</fullName>
    </recommendedName>
</protein>
<feature type="domain" description="Thioesterase" evidence="3">
    <location>
        <begin position="41"/>
        <end position="117"/>
    </location>
</feature>
<dbReference type="InterPro" id="IPR029069">
    <property type="entry name" value="HotDog_dom_sf"/>
</dbReference>
<dbReference type="InterPro" id="IPR003736">
    <property type="entry name" value="PAAI_dom"/>
</dbReference>
<evidence type="ECO:0000256" key="2">
    <source>
        <dbReference type="ARBA" id="ARBA00022801"/>
    </source>
</evidence>
<evidence type="ECO:0000259" key="3">
    <source>
        <dbReference type="Pfam" id="PF03061"/>
    </source>
</evidence>
<accession>A0AA86IDZ3</accession>
<dbReference type="InterPro" id="IPR039298">
    <property type="entry name" value="ACOT13"/>
</dbReference>
<dbReference type="Pfam" id="PF03061">
    <property type="entry name" value="4HBT"/>
    <property type="match status" value="1"/>
</dbReference>
<comment type="similarity">
    <text evidence="1">Belongs to the thioesterase PaaI family.</text>
</comment>
<dbReference type="SUPFAM" id="SSF54637">
    <property type="entry name" value="Thioesterase/thiol ester dehydrase-isomerase"/>
    <property type="match status" value="1"/>
</dbReference>
<evidence type="ECO:0000256" key="1">
    <source>
        <dbReference type="ARBA" id="ARBA00008324"/>
    </source>
</evidence>